<organism evidence="1 2">
    <name type="scientific">Klebsormidium nitens</name>
    <name type="common">Green alga</name>
    <name type="synonym">Ulothrix nitens</name>
    <dbReference type="NCBI Taxonomy" id="105231"/>
    <lineage>
        <taxon>Eukaryota</taxon>
        <taxon>Viridiplantae</taxon>
        <taxon>Streptophyta</taxon>
        <taxon>Klebsormidiophyceae</taxon>
        <taxon>Klebsormidiales</taxon>
        <taxon>Klebsormidiaceae</taxon>
        <taxon>Klebsormidium</taxon>
    </lineage>
</organism>
<dbReference type="Pfam" id="PF10184">
    <property type="entry name" value="DUF2358"/>
    <property type="match status" value="1"/>
</dbReference>
<keyword evidence="2" id="KW-1185">Reference proteome</keyword>
<dbReference type="EMBL" id="DF237408">
    <property type="protein sequence ID" value="GAQ88781.1"/>
    <property type="molecule type" value="Genomic_DNA"/>
</dbReference>
<dbReference type="InterPro" id="IPR032710">
    <property type="entry name" value="NTF2-like_dom_sf"/>
</dbReference>
<gene>
    <name evidence="1" type="ORF">KFL_004590030</name>
</gene>
<proteinExistence type="predicted"/>
<dbReference type="Proteomes" id="UP000054558">
    <property type="component" value="Unassembled WGS sequence"/>
</dbReference>
<accession>A0A1Y1II82</accession>
<evidence type="ECO:0000313" key="2">
    <source>
        <dbReference type="Proteomes" id="UP000054558"/>
    </source>
</evidence>
<dbReference type="OMA" id="AWYGSEF"/>
<reference evidence="1 2" key="1">
    <citation type="journal article" date="2014" name="Nat. Commun.">
        <title>Klebsormidium flaccidum genome reveals primary factors for plant terrestrial adaptation.</title>
        <authorList>
            <person name="Hori K."/>
            <person name="Maruyama F."/>
            <person name="Fujisawa T."/>
            <person name="Togashi T."/>
            <person name="Yamamoto N."/>
            <person name="Seo M."/>
            <person name="Sato S."/>
            <person name="Yamada T."/>
            <person name="Mori H."/>
            <person name="Tajima N."/>
            <person name="Moriyama T."/>
            <person name="Ikeuchi M."/>
            <person name="Watanabe M."/>
            <person name="Wada H."/>
            <person name="Kobayashi K."/>
            <person name="Saito M."/>
            <person name="Masuda T."/>
            <person name="Sasaki-Sekimoto Y."/>
            <person name="Mashiguchi K."/>
            <person name="Awai K."/>
            <person name="Shimojima M."/>
            <person name="Masuda S."/>
            <person name="Iwai M."/>
            <person name="Nobusawa T."/>
            <person name="Narise T."/>
            <person name="Kondo S."/>
            <person name="Saito H."/>
            <person name="Sato R."/>
            <person name="Murakawa M."/>
            <person name="Ihara Y."/>
            <person name="Oshima-Yamada Y."/>
            <person name="Ohtaka K."/>
            <person name="Satoh M."/>
            <person name="Sonobe K."/>
            <person name="Ishii M."/>
            <person name="Ohtani R."/>
            <person name="Kanamori-Sato M."/>
            <person name="Honoki R."/>
            <person name="Miyazaki D."/>
            <person name="Mochizuki H."/>
            <person name="Umetsu J."/>
            <person name="Higashi K."/>
            <person name="Shibata D."/>
            <person name="Kamiya Y."/>
            <person name="Sato N."/>
            <person name="Nakamura Y."/>
            <person name="Tabata S."/>
            <person name="Ida S."/>
            <person name="Kurokawa K."/>
            <person name="Ohta H."/>
        </authorList>
    </citation>
    <scope>NUCLEOTIDE SEQUENCE [LARGE SCALE GENOMIC DNA]</scope>
    <source>
        <strain evidence="1 2">NIES-2285</strain>
    </source>
</reference>
<dbReference type="STRING" id="105231.A0A1Y1II82"/>
<name>A0A1Y1II82_KLENI</name>
<sequence>MACSFAPVTSTPSLLRHPLCPQNQLVDSLSSTHASLSGAPIHSLKTAHHRSSIQYGQHLRVQCKAAPEKTAPTAESSLPVKAAWYASEAFGQAVAAFRPKKDKEEEDEIDEAVLPLSHEEVVALLRADYDKSYFVTGDMTTRIYDKDCEFADPFASFRGLYRFKRNVSNLGSFMEEVNLTITDWQESENKIAAKWRFRCVLGLPWRPILAASGGTEHYFDPTSKKIVKHVESWDISPADGLRQLIKPNPKQKKKS</sequence>
<dbReference type="OrthoDB" id="348976at2759"/>
<dbReference type="SUPFAM" id="SSF54427">
    <property type="entry name" value="NTF2-like"/>
    <property type="match status" value="1"/>
</dbReference>
<dbReference type="InterPro" id="IPR018790">
    <property type="entry name" value="DUF2358"/>
</dbReference>
<dbReference type="PANTHER" id="PTHR34123">
    <property type="entry name" value="OS04G0578200 PROTEIN"/>
    <property type="match status" value="1"/>
</dbReference>
<dbReference type="AlphaFoldDB" id="A0A1Y1II82"/>
<evidence type="ECO:0000313" key="1">
    <source>
        <dbReference type="EMBL" id="GAQ88781.1"/>
    </source>
</evidence>
<dbReference type="PANTHER" id="PTHR34123:SF1">
    <property type="entry name" value="OS04G0578200 PROTEIN"/>
    <property type="match status" value="1"/>
</dbReference>
<protein>
    <submittedName>
        <fullName evidence="1">Uncharacterized protein</fullName>
    </submittedName>
</protein>